<proteinExistence type="predicted"/>
<name>A0A7Y7XVU6_9PSED</name>
<reference evidence="1 2" key="1">
    <citation type="submission" date="2020-04" db="EMBL/GenBank/DDBJ databases">
        <title>Molecular characterization of pseudomonads from Agaricus bisporus reveal novel blotch 2 pathogens in Western Europe.</title>
        <authorList>
            <person name="Taparia T."/>
            <person name="Krijger M."/>
            <person name="Haynes E."/>
            <person name="Elpinstone J.G."/>
            <person name="Noble R."/>
            <person name="Van Der Wolf J."/>
        </authorList>
    </citation>
    <scope>NUCLEOTIDE SEQUENCE [LARGE SCALE GENOMIC DNA]</scope>
    <source>
        <strain evidence="1 2">IPO3738</strain>
    </source>
</reference>
<evidence type="ECO:0000313" key="1">
    <source>
        <dbReference type="EMBL" id="NWC13277.1"/>
    </source>
</evidence>
<accession>A0A7Y7XVU6</accession>
<protein>
    <submittedName>
        <fullName evidence="1">Uncharacterized protein</fullName>
    </submittedName>
</protein>
<evidence type="ECO:0000313" key="2">
    <source>
        <dbReference type="Proteomes" id="UP000517547"/>
    </source>
</evidence>
<gene>
    <name evidence="1" type="ORF">HX845_06495</name>
</gene>
<dbReference type="Proteomes" id="UP000517547">
    <property type="component" value="Unassembled WGS sequence"/>
</dbReference>
<dbReference type="EMBL" id="JACAQE010000002">
    <property type="protein sequence ID" value="NWC13277.1"/>
    <property type="molecule type" value="Genomic_DNA"/>
</dbReference>
<dbReference type="RefSeq" id="WP_146049220.1">
    <property type="nucleotide sequence ID" value="NZ_JACAQE010000002.1"/>
</dbReference>
<comment type="caution">
    <text evidence="1">The sequence shown here is derived from an EMBL/GenBank/DDBJ whole genome shotgun (WGS) entry which is preliminary data.</text>
</comment>
<organism evidence="1 2">
    <name type="scientific">Pseudomonas gingeri</name>
    <dbReference type="NCBI Taxonomy" id="117681"/>
    <lineage>
        <taxon>Bacteria</taxon>
        <taxon>Pseudomonadati</taxon>
        <taxon>Pseudomonadota</taxon>
        <taxon>Gammaproteobacteria</taxon>
        <taxon>Pseudomonadales</taxon>
        <taxon>Pseudomonadaceae</taxon>
        <taxon>Pseudomonas</taxon>
    </lineage>
</organism>
<sequence>MGGDQFSADNDVSVKENILNQTQYLTDSVAAFRDWLAERFCGQPIDFAVPGAVAFTHLGSALAAYSWPPRAKAGLPNPHLGLPFVHPVVPVLTAQGSLAANTVVLDIIQRQLRTAYASGPRASNLLSGAVAAVLHWGGVYTRRGNGRWLSTNHPNLSAILQSVVKDHGRGEDTSTVAGLRFNSGMTKVYSLLIDDFIIYDSRVAASLAWLAKKWWTIDCGQPANTLPSLLRFVCLQGNGKMASFRNPDPSLFKTYATAAYTHYTWNIRANWLLVDALRVADTDSQFDSLREVESALFQMGNRVI</sequence>
<dbReference type="AlphaFoldDB" id="A0A7Y7XVU6"/>